<sequence length="63" mass="6877">MAGGSKVTCKFRAMVLSILNIDDPWYDSCKCGKRFIAKEDEKIANKDGKGCTSCDDSVPMIKG</sequence>
<reference evidence="2" key="1">
    <citation type="submission" date="2013-09" db="EMBL/GenBank/DDBJ databases">
        <title>Corchorus olitorius genome sequencing.</title>
        <authorList>
            <person name="Alam M."/>
            <person name="Haque M.S."/>
            <person name="Islam M.S."/>
            <person name="Emdad E.M."/>
            <person name="Islam M.M."/>
            <person name="Ahmed B."/>
            <person name="Halim A."/>
            <person name="Hossen Q.M.M."/>
            <person name="Hossain M.Z."/>
            <person name="Ahmed R."/>
            <person name="Khan M.M."/>
            <person name="Islam R."/>
            <person name="Rashid M.M."/>
            <person name="Khan S.A."/>
            <person name="Rahman M.S."/>
            <person name="Alam M."/>
            <person name="Yahiya A.S."/>
            <person name="Khan M.S."/>
            <person name="Azam M.S."/>
            <person name="Haque T."/>
            <person name="Lashkar M.Z.H."/>
            <person name="Akhand A.I."/>
            <person name="Morshed G."/>
            <person name="Roy S."/>
            <person name="Uddin K.S."/>
            <person name="Rabeya T."/>
            <person name="Hossain A.S."/>
            <person name="Chowdhury A."/>
            <person name="Snigdha A.R."/>
            <person name="Mortoza M.S."/>
            <person name="Matin S.A."/>
            <person name="Hoque S.M.E."/>
            <person name="Islam M.K."/>
            <person name="Roy D.K."/>
            <person name="Haider R."/>
            <person name="Moosa M.M."/>
            <person name="Elias S.M."/>
            <person name="Hasan A.M."/>
            <person name="Jahan S."/>
            <person name="Shafiuddin M."/>
            <person name="Mahmood N."/>
            <person name="Shommy N.S."/>
        </authorList>
    </citation>
    <scope>NUCLEOTIDE SEQUENCE [LARGE SCALE GENOMIC DNA]</scope>
    <source>
        <strain evidence="2">cv. O-4</strain>
    </source>
</reference>
<comment type="caution">
    <text evidence="1">The sequence shown here is derived from an EMBL/GenBank/DDBJ whole genome shotgun (WGS) entry which is preliminary data.</text>
</comment>
<dbReference type="AlphaFoldDB" id="A0A1R3HU71"/>
<dbReference type="Proteomes" id="UP000187203">
    <property type="component" value="Unassembled WGS sequence"/>
</dbReference>
<evidence type="ECO:0000313" key="2">
    <source>
        <dbReference type="Proteomes" id="UP000187203"/>
    </source>
</evidence>
<dbReference type="EMBL" id="AWUE01019380">
    <property type="protein sequence ID" value="OMO73945.1"/>
    <property type="molecule type" value="Genomic_DNA"/>
</dbReference>
<dbReference type="InterPro" id="IPR036671">
    <property type="entry name" value="DPH_MB_sf"/>
</dbReference>
<dbReference type="SUPFAM" id="SSF144217">
    <property type="entry name" value="CSL zinc finger"/>
    <property type="match status" value="1"/>
</dbReference>
<organism evidence="1 2">
    <name type="scientific">Corchorus olitorius</name>
    <dbReference type="NCBI Taxonomy" id="93759"/>
    <lineage>
        <taxon>Eukaryota</taxon>
        <taxon>Viridiplantae</taxon>
        <taxon>Streptophyta</taxon>
        <taxon>Embryophyta</taxon>
        <taxon>Tracheophyta</taxon>
        <taxon>Spermatophyta</taxon>
        <taxon>Magnoliopsida</taxon>
        <taxon>eudicotyledons</taxon>
        <taxon>Gunneridae</taxon>
        <taxon>Pentapetalae</taxon>
        <taxon>rosids</taxon>
        <taxon>malvids</taxon>
        <taxon>Malvales</taxon>
        <taxon>Malvaceae</taxon>
        <taxon>Grewioideae</taxon>
        <taxon>Apeibeae</taxon>
        <taxon>Corchorus</taxon>
    </lineage>
</organism>
<name>A0A1R3HU71_9ROSI</name>
<keyword evidence="2" id="KW-1185">Reference proteome</keyword>
<evidence type="ECO:0000313" key="1">
    <source>
        <dbReference type="EMBL" id="OMO73945.1"/>
    </source>
</evidence>
<protein>
    <submittedName>
        <fullName evidence="1">Diphthamide biosynthesis protein 3</fullName>
    </submittedName>
</protein>
<gene>
    <name evidence="1" type="ORF">COLO4_26782</name>
</gene>
<accession>A0A1R3HU71</accession>
<proteinExistence type="predicted"/>